<evidence type="ECO:0000313" key="8">
    <source>
        <dbReference type="Proteomes" id="UP000744769"/>
    </source>
</evidence>
<keyword evidence="8" id="KW-1185">Reference proteome</keyword>
<dbReference type="InterPro" id="IPR029753">
    <property type="entry name" value="D-isomer_DH_CS"/>
</dbReference>
<dbReference type="GO" id="GO:0051287">
    <property type="term" value="F:NAD binding"/>
    <property type="evidence" value="ECO:0007669"/>
    <property type="project" value="InterPro"/>
</dbReference>
<feature type="domain" description="D-isomer specific 2-hydroxyacid dehydrogenase catalytic" evidence="5">
    <location>
        <begin position="53"/>
        <end position="327"/>
    </location>
</feature>
<name>A0A967EFS2_9MICO</name>
<comment type="caution">
    <text evidence="7">The sequence shown here is derived from an EMBL/GenBank/DDBJ whole genome shotgun (WGS) entry which is preliminary data.</text>
</comment>
<evidence type="ECO:0000256" key="1">
    <source>
        <dbReference type="ARBA" id="ARBA00005854"/>
    </source>
</evidence>
<accession>A0A967EFS2</accession>
<dbReference type="InterPro" id="IPR050223">
    <property type="entry name" value="D-isomer_2-hydroxyacid_DH"/>
</dbReference>
<keyword evidence="3" id="KW-0520">NAD</keyword>
<evidence type="ECO:0000256" key="2">
    <source>
        <dbReference type="ARBA" id="ARBA00023002"/>
    </source>
</evidence>
<sequence length="343" mass="36608">MCAQPSIARVGVSRDFLDDRGQNVWGDIGLSALTEAGISWEYLPQTVSTLSPSDIEGYDALIIAAPAVTAATFEGLAQPPQLIARFGVGYDAIDLTACTAAGTILTITPDGARRPVSTATLTMILAVLHNLVVKDAIVREGDWSRREQWMGRGLTGRTVGLLGLGNVAQDLVGLLAPFDCRIVAHDPYASPAVADRLGVELLDLIDLARRSDVLVVLSALTEQTRGMVNDQILQALPEGAIVVNLSRGPIIDESALIRALESGRLGGAGLDVFEQEPTRSTLRERDDVVLSPHSLAWTDEMSAGNGASCVRAVLDVAAGRRPRFVVNTEVLRQPRWASLKEDA</sequence>
<comment type="similarity">
    <text evidence="1 4">Belongs to the D-isomer specific 2-hydroxyacid dehydrogenase family.</text>
</comment>
<protein>
    <submittedName>
        <fullName evidence="7">Dehydrogenase</fullName>
    </submittedName>
</protein>
<dbReference type="GO" id="GO:0016618">
    <property type="term" value="F:hydroxypyruvate reductase [NAD(P)H] activity"/>
    <property type="evidence" value="ECO:0007669"/>
    <property type="project" value="TreeGrafter"/>
</dbReference>
<dbReference type="RefSeq" id="WP_166191584.1">
    <property type="nucleotide sequence ID" value="NZ_JAAOIV010000001.1"/>
</dbReference>
<keyword evidence="2 4" id="KW-0560">Oxidoreductase</keyword>
<evidence type="ECO:0000313" key="7">
    <source>
        <dbReference type="EMBL" id="NHN54243.1"/>
    </source>
</evidence>
<evidence type="ECO:0000259" key="5">
    <source>
        <dbReference type="Pfam" id="PF00389"/>
    </source>
</evidence>
<dbReference type="PROSITE" id="PS00671">
    <property type="entry name" value="D_2_HYDROXYACID_DH_3"/>
    <property type="match status" value="1"/>
</dbReference>
<evidence type="ECO:0000256" key="4">
    <source>
        <dbReference type="RuleBase" id="RU003719"/>
    </source>
</evidence>
<dbReference type="Pfam" id="PF02826">
    <property type="entry name" value="2-Hacid_dh_C"/>
    <property type="match status" value="1"/>
</dbReference>
<proteinExistence type="inferred from homology"/>
<dbReference type="GO" id="GO:0005829">
    <property type="term" value="C:cytosol"/>
    <property type="evidence" value="ECO:0007669"/>
    <property type="project" value="TreeGrafter"/>
</dbReference>
<dbReference type="Gene3D" id="3.40.50.720">
    <property type="entry name" value="NAD(P)-binding Rossmann-like Domain"/>
    <property type="match status" value="2"/>
</dbReference>
<dbReference type="PANTHER" id="PTHR10996">
    <property type="entry name" value="2-HYDROXYACID DEHYDROGENASE-RELATED"/>
    <property type="match status" value="1"/>
</dbReference>
<organism evidence="7 8">
    <name type="scientific">Metallococcus carri</name>
    <dbReference type="NCBI Taxonomy" id="1656884"/>
    <lineage>
        <taxon>Bacteria</taxon>
        <taxon>Bacillati</taxon>
        <taxon>Actinomycetota</taxon>
        <taxon>Actinomycetes</taxon>
        <taxon>Micrococcales</taxon>
        <taxon>Dermacoccaceae</taxon>
        <taxon>Metallococcus</taxon>
    </lineage>
</organism>
<dbReference type="AlphaFoldDB" id="A0A967EFS2"/>
<dbReference type="EMBL" id="JAAOIV010000001">
    <property type="protein sequence ID" value="NHN54243.1"/>
    <property type="molecule type" value="Genomic_DNA"/>
</dbReference>
<dbReference type="InterPro" id="IPR006139">
    <property type="entry name" value="D-isomer_2_OHA_DH_cat_dom"/>
</dbReference>
<evidence type="ECO:0000259" key="6">
    <source>
        <dbReference type="Pfam" id="PF02826"/>
    </source>
</evidence>
<dbReference type="SUPFAM" id="SSF52283">
    <property type="entry name" value="Formate/glycerate dehydrogenase catalytic domain-like"/>
    <property type="match status" value="1"/>
</dbReference>
<dbReference type="PANTHER" id="PTHR10996:SF178">
    <property type="entry name" value="2-HYDROXYACID DEHYDROGENASE YGL185C-RELATED"/>
    <property type="match status" value="1"/>
</dbReference>
<dbReference type="GO" id="GO:0030267">
    <property type="term" value="F:glyoxylate reductase (NADPH) activity"/>
    <property type="evidence" value="ECO:0007669"/>
    <property type="project" value="TreeGrafter"/>
</dbReference>
<dbReference type="InterPro" id="IPR036291">
    <property type="entry name" value="NAD(P)-bd_dom_sf"/>
</dbReference>
<dbReference type="Proteomes" id="UP000744769">
    <property type="component" value="Unassembled WGS sequence"/>
</dbReference>
<feature type="domain" description="D-isomer specific 2-hydroxyacid dehydrogenase NAD-binding" evidence="6">
    <location>
        <begin position="121"/>
        <end position="293"/>
    </location>
</feature>
<reference evidence="7" key="1">
    <citation type="submission" date="2020-03" db="EMBL/GenBank/DDBJ databases">
        <title>Draft sequencing of Calidifontibacter sp. DB0510.</title>
        <authorList>
            <person name="Kim D.-U."/>
        </authorList>
    </citation>
    <scope>NUCLEOTIDE SEQUENCE</scope>
    <source>
        <strain evidence="7">DB0510</strain>
    </source>
</reference>
<dbReference type="SUPFAM" id="SSF51735">
    <property type="entry name" value="NAD(P)-binding Rossmann-fold domains"/>
    <property type="match status" value="1"/>
</dbReference>
<dbReference type="InterPro" id="IPR006140">
    <property type="entry name" value="D-isomer_DH_NAD-bd"/>
</dbReference>
<evidence type="ECO:0000256" key="3">
    <source>
        <dbReference type="ARBA" id="ARBA00023027"/>
    </source>
</evidence>
<dbReference type="Pfam" id="PF00389">
    <property type="entry name" value="2-Hacid_dh"/>
    <property type="match status" value="1"/>
</dbReference>
<gene>
    <name evidence="7" type="ORF">G9U51_00395</name>
</gene>